<dbReference type="Proteomes" id="UP000256520">
    <property type="component" value="Unassembled WGS sequence"/>
</dbReference>
<gene>
    <name evidence="1" type="ORF">CWR45_12070</name>
</gene>
<comment type="caution">
    <text evidence="1">The sequence shown here is derived from an EMBL/GenBank/DDBJ whole genome shotgun (WGS) entry which is preliminary data.</text>
</comment>
<dbReference type="AlphaFoldDB" id="A0A3D8PQJ0"/>
<evidence type="ECO:0000313" key="2">
    <source>
        <dbReference type="Proteomes" id="UP000256520"/>
    </source>
</evidence>
<name>A0A3D8PQJ0_9BACI</name>
<dbReference type="RefSeq" id="WP_115750133.1">
    <property type="nucleotide sequence ID" value="NZ_PIOD01000012.1"/>
</dbReference>
<protein>
    <submittedName>
        <fullName evidence="1">YfhE family protein</fullName>
    </submittedName>
</protein>
<sequence>MSKFKENRRLKYLSKTQEVNYQKEFKRADRIYEQLSQRGSRS</sequence>
<dbReference type="InterPro" id="IPR025437">
    <property type="entry name" value="YfhE-like"/>
</dbReference>
<accession>A0A3D8PQJ0</accession>
<organism evidence="1 2">
    <name type="scientific">Oceanobacillus chungangensis</name>
    <dbReference type="NCBI Taxonomy" id="1229152"/>
    <lineage>
        <taxon>Bacteria</taxon>
        <taxon>Bacillati</taxon>
        <taxon>Bacillota</taxon>
        <taxon>Bacilli</taxon>
        <taxon>Bacillales</taxon>
        <taxon>Bacillaceae</taxon>
        <taxon>Oceanobacillus</taxon>
    </lineage>
</organism>
<dbReference type="OrthoDB" id="2973606at2"/>
<proteinExistence type="predicted"/>
<keyword evidence="2" id="KW-1185">Reference proteome</keyword>
<dbReference type="EMBL" id="PIOD01000012">
    <property type="protein sequence ID" value="RDW17449.1"/>
    <property type="molecule type" value="Genomic_DNA"/>
</dbReference>
<reference evidence="2" key="1">
    <citation type="submission" date="2017-11" db="EMBL/GenBank/DDBJ databases">
        <authorList>
            <person name="Zhu W."/>
        </authorList>
    </citation>
    <scope>NUCLEOTIDE SEQUENCE [LARGE SCALE GENOMIC DNA]</scope>
    <source>
        <strain evidence="2">CAU 1051</strain>
    </source>
</reference>
<evidence type="ECO:0000313" key="1">
    <source>
        <dbReference type="EMBL" id="RDW17449.1"/>
    </source>
</evidence>
<dbReference type="Pfam" id="PF14152">
    <property type="entry name" value="YfhE"/>
    <property type="match status" value="1"/>
</dbReference>